<dbReference type="Proteomes" id="UP000287144">
    <property type="component" value="Unassembled WGS sequence"/>
</dbReference>
<evidence type="ECO:0000313" key="2">
    <source>
        <dbReference type="Proteomes" id="UP000287144"/>
    </source>
</evidence>
<sequence>MSASRLIHRAGTRSANRANLDNQIATYLDIYSDSYVGTIVVAESHDWLEDKKIHIFIETLQVTRGLSRYGESWFGSSGRLEACGIREDDPLRPRRQTSSIPETPSPILILTFNIAFDTSIFPGERHHISLAGCYQLLCYTGARPAELVDGERKKPKDGTVEELFGHKVVQSSFSEDGDDPVGKSP</sequence>
<keyword evidence="2" id="KW-1185">Reference proteome</keyword>
<dbReference type="AlphaFoldDB" id="A0A428RMQ1"/>
<protein>
    <submittedName>
        <fullName evidence="1">Uncharacterized protein</fullName>
    </submittedName>
</protein>
<dbReference type="EMBL" id="NKCK01000665">
    <property type="protein sequence ID" value="RSL78791.1"/>
    <property type="molecule type" value="Genomic_DNA"/>
</dbReference>
<comment type="caution">
    <text evidence="1">The sequence shown here is derived from an EMBL/GenBank/DDBJ whole genome shotgun (WGS) entry which is preliminary data.</text>
</comment>
<organism evidence="1 2">
    <name type="scientific">Fusarium oligoseptatum</name>
    <dbReference type="NCBI Taxonomy" id="2604345"/>
    <lineage>
        <taxon>Eukaryota</taxon>
        <taxon>Fungi</taxon>
        <taxon>Dikarya</taxon>
        <taxon>Ascomycota</taxon>
        <taxon>Pezizomycotina</taxon>
        <taxon>Sordariomycetes</taxon>
        <taxon>Hypocreomycetidae</taxon>
        <taxon>Hypocreales</taxon>
        <taxon>Nectriaceae</taxon>
        <taxon>Fusarium</taxon>
        <taxon>Fusarium solani species complex</taxon>
    </lineage>
</organism>
<name>A0A428RMQ1_9HYPO</name>
<dbReference type="STRING" id="1325735.A0A428RMQ1"/>
<accession>A0A428RMQ1</accession>
<evidence type="ECO:0000313" key="1">
    <source>
        <dbReference type="EMBL" id="RSL78791.1"/>
    </source>
</evidence>
<proteinExistence type="predicted"/>
<reference evidence="1 2" key="1">
    <citation type="submission" date="2017-06" db="EMBL/GenBank/DDBJ databases">
        <title>Comparative genomic analysis of Ambrosia Fusariam Clade fungi.</title>
        <authorList>
            <person name="Stajich J.E."/>
            <person name="Carrillo J."/>
            <person name="Kijimoto T."/>
            <person name="Eskalen A."/>
            <person name="O'Donnell K."/>
            <person name="Kasson M."/>
        </authorList>
    </citation>
    <scope>NUCLEOTIDE SEQUENCE [LARGE SCALE GENOMIC DNA]</scope>
    <source>
        <strain evidence="1 2">NRRL62579</strain>
    </source>
</reference>
<gene>
    <name evidence="1" type="ORF">CEP52_017603</name>
</gene>